<dbReference type="PANTHER" id="PTHR10291">
    <property type="entry name" value="DEHYDRODOLICHYL DIPHOSPHATE SYNTHASE FAMILY MEMBER"/>
    <property type="match status" value="1"/>
</dbReference>
<dbReference type="HAMAP" id="MF_01139">
    <property type="entry name" value="ISPT"/>
    <property type="match status" value="1"/>
</dbReference>
<feature type="active site" description="Proton acceptor" evidence="2">
    <location>
        <position position="75"/>
    </location>
</feature>
<dbReference type="SUPFAM" id="SSF64005">
    <property type="entry name" value="Undecaprenyl diphosphate synthase"/>
    <property type="match status" value="1"/>
</dbReference>
<feature type="binding site" evidence="2">
    <location>
        <position position="195"/>
    </location>
    <ligand>
        <name>substrate</name>
    </ligand>
</feature>
<evidence type="ECO:0000256" key="2">
    <source>
        <dbReference type="HAMAP-Rule" id="MF_01139"/>
    </source>
</evidence>
<dbReference type="AlphaFoldDB" id="A0AAW9PW97"/>
<keyword evidence="4" id="KW-1185">Reference proteome</keyword>
<feature type="binding site" evidence="2">
    <location>
        <begin position="201"/>
        <end position="203"/>
    </location>
    <ligand>
        <name>substrate</name>
    </ligand>
</feature>
<proteinExistence type="inferred from homology"/>
<feature type="active site" evidence="2">
    <location>
        <position position="27"/>
    </location>
</feature>
<dbReference type="CDD" id="cd00475">
    <property type="entry name" value="Cis_IPPS"/>
    <property type="match status" value="1"/>
</dbReference>
<name>A0AAW9PW97_9CYAN</name>
<gene>
    <name evidence="3" type="ORF">V2H45_18500</name>
</gene>
<dbReference type="Gene3D" id="3.40.1180.10">
    <property type="entry name" value="Decaprenyl diphosphate synthase-like"/>
    <property type="match status" value="1"/>
</dbReference>
<organism evidence="3 4">
    <name type="scientific">Tumidithrix elongata BACA0141</name>
    <dbReference type="NCBI Taxonomy" id="2716417"/>
    <lineage>
        <taxon>Bacteria</taxon>
        <taxon>Bacillati</taxon>
        <taxon>Cyanobacteriota</taxon>
        <taxon>Cyanophyceae</taxon>
        <taxon>Pseudanabaenales</taxon>
        <taxon>Pseudanabaenaceae</taxon>
        <taxon>Tumidithrix</taxon>
        <taxon>Tumidithrix elongata</taxon>
    </lineage>
</organism>
<comment type="subunit">
    <text evidence="2">Homodimer.</text>
</comment>
<dbReference type="FunFam" id="3.40.1180.10:FF:000001">
    <property type="entry name" value="(2E,6E)-farnesyl-diphosphate-specific ditrans,polycis-undecaprenyl-diphosphate synthase"/>
    <property type="match status" value="1"/>
</dbReference>
<dbReference type="NCBIfam" id="NF011406">
    <property type="entry name" value="PRK14831.1"/>
    <property type="match status" value="1"/>
</dbReference>
<feature type="binding site" evidence="2">
    <location>
        <position position="78"/>
    </location>
    <ligand>
        <name>substrate</name>
    </ligand>
</feature>
<sequence>MTAKQFTALPQDLQPQRLPQHVAVIMDGNGRWAKNQGLPRIAGHRQGVDSLKEVVQCCQDWGIPILTVYAFSTENWQRPLEEVNFLMLLFESMLRQEVEQMHRQGIRISFIGELGSLPSVLQMEIAQAMQITANNQALHLIVALNYGSRHEIVQVCRQLSQFVANGELQSEAITEDVFEQYLSTVNIRNPDLLIRSSGEMRLSNFLLWQMAYTEIYCTEMLWPDFNREAFHQALVSFQSRDRRFGKI</sequence>
<dbReference type="NCBIfam" id="NF011405">
    <property type="entry name" value="PRK14830.1"/>
    <property type="match status" value="1"/>
</dbReference>
<dbReference type="PROSITE" id="PS01066">
    <property type="entry name" value="UPP_SYNTHASE"/>
    <property type="match status" value="1"/>
</dbReference>
<comment type="cofactor">
    <cofactor evidence="2">
        <name>Mg(2+)</name>
        <dbReference type="ChEBI" id="CHEBI:18420"/>
    </cofactor>
    <text evidence="2">Binds 2 magnesium ions per subunit.</text>
</comment>
<feature type="binding site" evidence="2">
    <location>
        <position position="27"/>
    </location>
    <ligand>
        <name>Mg(2+)</name>
        <dbReference type="ChEBI" id="CHEBI:18420"/>
    </ligand>
</feature>
<keyword evidence="2" id="KW-0460">Magnesium</keyword>
<dbReference type="EC" id="2.5.1.-" evidence="2"/>
<dbReference type="RefSeq" id="WP_330485173.1">
    <property type="nucleotide sequence ID" value="NZ_JAZBJZ010000091.1"/>
</dbReference>
<feature type="binding site" evidence="2">
    <location>
        <position position="40"/>
    </location>
    <ligand>
        <name>substrate</name>
    </ligand>
</feature>
<evidence type="ECO:0000313" key="3">
    <source>
        <dbReference type="EMBL" id="MEE3718737.1"/>
    </source>
</evidence>
<feature type="binding site" evidence="2">
    <location>
        <position position="44"/>
    </location>
    <ligand>
        <name>substrate</name>
    </ligand>
</feature>
<protein>
    <recommendedName>
        <fullName evidence="2">Isoprenyl transferase</fullName>
        <ecNumber evidence="2">2.5.1.-</ecNumber>
    </recommendedName>
</protein>
<dbReference type="EMBL" id="JAZBJZ010000091">
    <property type="protein sequence ID" value="MEE3718737.1"/>
    <property type="molecule type" value="Genomic_DNA"/>
</dbReference>
<accession>A0AAW9PW97</accession>
<dbReference type="InterPro" id="IPR001441">
    <property type="entry name" value="UPP_synth-like"/>
</dbReference>
<dbReference type="GO" id="GO:0016094">
    <property type="term" value="P:polyprenol biosynthetic process"/>
    <property type="evidence" value="ECO:0007669"/>
    <property type="project" value="TreeGrafter"/>
</dbReference>
<dbReference type="Proteomes" id="UP001333818">
    <property type="component" value="Unassembled WGS sequence"/>
</dbReference>
<feature type="binding site" evidence="2">
    <location>
        <begin position="72"/>
        <end position="74"/>
    </location>
    <ligand>
        <name>substrate</name>
    </ligand>
</feature>
<dbReference type="NCBIfam" id="TIGR00055">
    <property type="entry name" value="uppS"/>
    <property type="match status" value="1"/>
</dbReference>
<evidence type="ECO:0000313" key="4">
    <source>
        <dbReference type="Proteomes" id="UP001333818"/>
    </source>
</evidence>
<dbReference type="Pfam" id="PF01255">
    <property type="entry name" value="Prenyltransf"/>
    <property type="match status" value="1"/>
</dbReference>
<dbReference type="InterPro" id="IPR018520">
    <property type="entry name" value="UPP_synth-like_CS"/>
</dbReference>
<keyword evidence="2" id="KW-0479">Metal-binding</keyword>
<feature type="binding site" evidence="2">
    <location>
        <position position="32"/>
    </location>
    <ligand>
        <name>substrate</name>
    </ligand>
</feature>
<feature type="binding site" evidence="2">
    <location>
        <begin position="28"/>
        <end position="31"/>
    </location>
    <ligand>
        <name>substrate</name>
    </ligand>
</feature>
<dbReference type="GO" id="GO:0045547">
    <property type="term" value="F:ditrans,polycis-polyprenyl diphosphate synthase [(2E,6E)-farnesyl diphosphate specific] activity"/>
    <property type="evidence" value="ECO:0007669"/>
    <property type="project" value="TreeGrafter"/>
</dbReference>
<comment type="similarity">
    <text evidence="2">Belongs to the UPP synthase family.</text>
</comment>
<comment type="caution">
    <text evidence="3">The sequence shown here is derived from an EMBL/GenBank/DDBJ whole genome shotgun (WGS) entry which is preliminary data.</text>
</comment>
<reference evidence="3" key="1">
    <citation type="submission" date="2024-01" db="EMBL/GenBank/DDBJ databases">
        <title>Bank of Algae and Cyanobacteria of the Azores (BACA) strain genomes.</title>
        <authorList>
            <person name="Luz R."/>
            <person name="Cordeiro R."/>
            <person name="Fonseca A."/>
            <person name="Goncalves V."/>
        </authorList>
    </citation>
    <scope>NUCLEOTIDE SEQUENCE</scope>
    <source>
        <strain evidence="3">BACA0141</strain>
    </source>
</reference>
<dbReference type="GO" id="GO:0000287">
    <property type="term" value="F:magnesium ion binding"/>
    <property type="evidence" value="ECO:0007669"/>
    <property type="project" value="UniProtKB-UniRule"/>
</dbReference>
<keyword evidence="1 2" id="KW-0808">Transferase</keyword>
<comment type="function">
    <text evidence="2">Catalyzes the condensation of isopentenyl diphosphate (IPP) with allylic pyrophosphates generating different type of terpenoids.</text>
</comment>
<dbReference type="InterPro" id="IPR036424">
    <property type="entry name" value="UPP_synth-like_sf"/>
</dbReference>
<evidence type="ECO:0000256" key="1">
    <source>
        <dbReference type="ARBA" id="ARBA00022679"/>
    </source>
</evidence>
<feature type="binding site" evidence="2">
    <location>
        <position position="76"/>
    </location>
    <ligand>
        <name>substrate</name>
    </ligand>
</feature>
<dbReference type="PANTHER" id="PTHR10291:SF0">
    <property type="entry name" value="DEHYDRODOLICHYL DIPHOSPHATE SYNTHASE 2"/>
    <property type="match status" value="1"/>
</dbReference>
<feature type="binding site" evidence="2">
    <location>
        <position position="214"/>
    </location>
    <ligand>
        <name>Mg(2+)</name>
        <dbReference type="ChEBI" id="CHEBI:18420"/>
    </ligand>
</feature>